<dbReference type="AlphaFoldDB" id="A0A428MPX1"/>
<feature type="transmembrane region" description="Helical" evidence="1">
    <location>
        <begin position="7"/>
        <end position="27"/>
    </location>
</feature>
<gene>
    <name evidence="2" type="ORF">EDE15_4541</name>
</gene>
<sequence length="152" mass="18010">MKRRLRVSLVLQFVLAAYFQLILWFRLGAWNDQPGKRLGELAREGQAALAFGFAILMVLPLMLFILAFWKRWTWLMWLGAAGYGVWALLQIQSWWVPWISALISGHSVTQKHLKEPSRYFPYRRDIPRLTQCISYWIYSCLQSWEPLQLVYS</sequence>
<keyword evidence="1" id="KW-0472">Membrane</keyword>
<proteinExistence type="predicted"/>
<feature type="transmembrane region" description="Helical" evidence="1">
    <location>
        <begin position="75"/>
        <end position="95"/>
    </location>
</feature>
<dbReference type="Proteomes" id="UP000269669">
    <property type="component" value="Unassembled WGS sequence"/>
</dbReference>
<evidence type="ECO:0000313" key="2">
    <source>
        <dbReference type="EMBL" id="RSL18931.1"/>
    </source>
</evidence>
<name>A0A428MPX1_9BACT</name>
<evidence type="ECO:0000313" key="3">
    <source>
        <dbReference type="Proteomes" id="UP000269669"/>
    </source>
</evidence>
<accession>A0A428MPX1</accession>
<comment type="caution">
    <text evidence="2">The sequence shown here is derived from an EMBL/GenBank/DDBJ whole genome shotgun (WGS) entry which is preliminary data.</text>
</comment>
<evidence type="ECO:0000256" key="1">
    <source>
        <dbReference type="SAM" id="Phobius"/>
    </source>
</evidence>
<feature type="transmembrane region" description="Helical" evidence="1">
    <location>
        <begin position="47"/>
        <end position="68"/>
    </location>
</feature>
<keyword evidence="3" id="KW-1185">Reference proteome</keyword>
<keyword evidence="1" id="KW-0812">Transmembrane</keyword>
<keyword evidence="1" id="KW-1133">Transmembrane helix</keyword>
<reference evidence="2 3" key="1">
    <citation type="submission" date="2018-12" db="EMBL/GenBank/DDBJ databases">
        <title>Sequencing of bacterial isolates from soil warming experiment in Harvard Forest, Massachusetts, USA.</title>
        <authorList>
            <person name="Deangelis K."/>
        </authorList>
    </citation>
    <scope>NUCLEOTIDE SEQUENCE [LARGE SCALE GENOMIC DNA]</scope>
    <source>
        <strain evidence="2 3">EB153</strain>
    </source>
</reference>
<organism evidence="2 3">
    <name type="scientific">Edaphobacter aggregans</name>
    <dbReference type="NCBI Taxonomy" id="570835"/>
    <lineage>
        <taxon>Bacteria</taxon>
        <taxon>Pseudomonadati</taxon>
        <taxon>Acidobacteriota</taxon>
        <taxon>Terriglobia</taxon>
        <taxon>Terriglobales</taxon>
        <taxon>Acidobacteriaceae</taxon>
        <taxon>Edaphobacter</taxon>
    </lineage>
</organism>
<protein>
    <submittedName>
        <fullName evidence="2">Uncharacterized protein</fullName>
    </submittedName>
</protein>
<dbReference type="RefSeq" id="WP_125487208.1">
    <property type="nucleotide sequence ID" value="NZ_RSDW01000001.1"/>
</dbReference>
<dbReference type="EMBL" id="RSDW01000001">
    <property type="protein sequence ID" value="RSL18931.1"/>
    <property type="molecule type" value="Genomic_DNA"/>
</dbReference>